<name>A0A1T4YZ78_9BACL</name>
<dbReference type="GO" id="GO:0005886">
    <property type="term" value="C:plasma membrane"/>
    <property type="evidence" value="ECO:0007669"/>
    <property type="project" value="UniProtKB-SubCell"/>
</dbReference>
<evidence type="ECO:0000313" key="10">
    <source>
        <dbReference type="Proteomes" id="UP000190042"/>
    </source>
</evidence>
<keyword evidence="4" id="KW-0547">Nucleotide-binding</keyword>
<dbReference type="InterPro" id="IPR027417">
    <property type="entry name" value="P-loop_NTPase"/>
</dbReference>
<protein>
    <submittedName>
        <fullName evidence="9">ABC-2 type transport system ATP-binding protein</fullName>
    </submittedName>
</protein>
<evidence type="ECO:0000256" key="3">
    <source>
        <dbReference type="ARBA" id="ARBA00022475"/>
    </source>
</evidence>
<organism evidence="9 10">
    <name type="scientific">Sporosarcina newyorkensis</name>
    <dbReference type="NCBI Taxonomy" id="759851"/>
    <lineage>
        <taxon>Bacteria</taxon>
        <taxon>Bacillati</taxon>
        <taxon>Bacillota</taxon>
        <taxon>Bacilli</taxon>
        <taxon>Bacillales</taxon>
        <taxon>Caryophanaceae</taxon>
        <taxon>Sporosarcina</taxon>
    </lineage>
</organism>
<dbReference type="SUPFAM" id="SSF52540">
    <property type="entry name" value="P-loop containing nucleoside triphosphate hydrolases"/>
    <property type="match status" value="1"/>
</dbReference>
<dbReference type="PROSITE" id="PS00211">
    <property type="entry name" value="ABC_TRANSPORTER_1"/>
    <property type="match status" value="1"/>
</dbReference>
<evidence type="ECO:0000256" key="4">
    <source>
        <dbReference type="ARBA" id="ARBA00022741"/>
    </source>
</evidence>
<evidence type="ECO:0000256" key="6">
    <source>
        <dbReference type="ARBA" id="ARBA00022967"/>
    </source>
</evidence>
<dbReference type="GO" id="GO:0016887">
    <property type="term" value="F:ATP hydrolysis activity"/>
    <property type="evidence" value="ECO:0007669"/>
    <property type="project" value="InterPro"/>
</dbReference>
<dbReference type="InterPro" id="IPR003439">
    <property type="entry name" value="ABC_transporter-like_ATP-bd"/>
</dbReference>
<evidence type="ECO:0000256" key="2">
    <source>
        <dbReference type="ARBA" id="ARBA00022448"/>
    </source>
</evidence>
<keyword evidence="5 9" id="KW-0067">ATP-binding</keyword>
<feature type="domain" description="ABC transporter" evidence="8">
    <location>
        <begin position="5"/>
        <end position="232"/>
    </location>
</feature>
<evidence type="ECO:0000256" key="5">
    <source>
        <dbReference type="ARBA" id="ARBA00022840"/>
    </source>
</evidence>
<keyword evidence="3" id="KW-1003">Cell membrane</keyword>
<comment type="subcellular location">
    <subcellularLocation>
        <location evidence="1">Cell membrane</location>
    </subcellularLocation>
</comment>
<dbReference type="EMBL" id="FUYJ01000011">
    <property type="protein sequence ID" value="SKB06621.1"/>
    <property type="molecule type" value="Genomic_DNA"/>
</dbReference>
<reference evidence="10" key="1">
    <citation type="submission" date="2017-02" db="EMBL/GenBank/DDBJ databases">
        <authorList>
            <person name="Varghese N."/>
            <person name="Submissions S."/>
        </authorList>
    </citation>
    <scope>NUCLEOTIDE SEQUENCE [LARGE SCALE GENOMIC DNA]</scope>
    <source>
        <strain evidence="10">DSM 23966</strain>
    </source>
</reference>
<evidence type="ECO:0000259" key="8">
    <source>
        <dbReference type="PROSITE" id="PS50893"/>
    </source>
</evidence>
<dbReference type="PROSITE" id="PS50893">
    <property type="entry name" value="ABC_TRANSPORTER_2"/>
    <property type="match status" value="1"/>
</dbReference>
<dbReference type="PANTHER" id="PTHR42711">
    <property type="entry name" value="ABC TRANSPORTER ATP-BINDING PROTEIN"/>
    <property type="match status" value="1"/>
</dbReference>
<keyword evidence="7" id="KW-0472">Membrane</keyword>
<proteinExistence type="predicted"/>
<dbReference type="InterPro" id="IPR017871">
    <property type="entry name" value="ABC_transporter-like_CS"/>
</dbReference>
<dbReference type="SMART" id="SM00382">
    <property type="entry name" value="AAA"/>
    <property type="match status" value="1"/>
</dbReference>
<dbReference type="Proteomes" id="UP000190042">
    <property type="component" value="Unassembled WGS sequence"/>
</dbReference>
<dbReference type="InterPro" id="IPR003593">
    <property type="entry name" value="AAA+_ATPase"/>
</dbReference>
<dbReference type="InterPro" id="IPR050763">
    <property type="entry name" value="ABC_transporter_ATP-binding"/>
</dbReference>
<evidence type="ECO:0000313" key="9">
    <source>
        <dbReference type="EMBL" id="SKB06621.1"/>
    </source>
</evidence>
<evidence type="ECO:0000256" key="1">
    <source>
        <dbReference type="ARBA" id="ARBA00004236"/>
    </source>
</evidence>
<dbReference type="Gene3D" id="3.40.50.300">
    <property type="entry name" value="P-loop containing nucleotide triphosphate hydrolases"/>
    <property type="match status" value="1"/>
</dbReference>
<sequence>MDNIIEVKGLAKVFGNQTAIEGLNFHVKKGEIFGFLGPSGSGKTTTIKILTGQVTPTNGTAVVFNQSVSQLKKPKFRSRFGVLTDNSGLYERLSIHDNLKLYCELYNIPYSKIDEVLDTVNLKKEKNKRVSTLSKGMAQRVTLARALIHEPELLFLDEPTSALDPTNSLHIHEGLRALNAKGTTIFLTTHDMQEAELLCDRVAFLNKGSIQLLDTPDKLKKRYSDSTITVELMTEEKVVLPAGTEGADRLFEYMNTNQVVTIHSNEPTLGEIFVQVTGRKLA</sequence>
<dbReference type="AlphaFoldDB" id="A0A1T4YZ78"/>
<dbReference type="PANTHER" id="PTHR42711:SF13">
    <property type="entry name" value="ABC TRANSPORTER, ATP-BINDING PROTEIN"/>
    <property type="match status" value="1"/>
</dbReference>
<accession>A0A1T4YZ78</accession>
<keyword evidence="6" id="KW-1278">Translocase</keyword>
<evidence type="ECO:0000256" key="7">
    <source>
        <dbReference type="ARBA" id="ARBA00023136"/>
    </source>
</evidence>
<dbReference type="RefSeq" id="WP_009499284.1">
    <property type="nucleotide sequence ID" value="NZ_FUYJ01000011.1"/>
</dbReference>
<dbReference type="GO" id="GO:0005524">
    <property type="term" value="F:ATP binding"/>
    <property type="evidence" value="ECO:0007669"/>
    <property type="project" value="UniProtKB-KW"/>
</dbReference>
<keyword evidence="10" id="KW-1185">Reference proteome</keyword>
<gene>
    <name evidence="9" type="ORF">SAMN04244570_0202</name>
</gene>
<keyword evidence="2" id="KW-0813">Transport</keyword>
<dbReference type="FunFam" id="3.40.50.300:FF:000589">
    <property type="entry name" value="ABC transporter, ATP-binding subunit"/>
    <property type="match status" value="1"/>
</dbReference>
<dbReference type="Pfam" id="PF00005">
    <property type="entry name" value="ABC_tran"/>
    <property type="match status" value="1"/>
</dbReference>